<keyword evidence="2" id="KW-0808">Transferase</keyword>
<evidence type="ECO:0000256" key="3">
    <source>
        <dbReference type="ARBA" id="ARBA00022723"/>
    </source>
</evidence>
<dbReference type="Gene3D" id="1.10.1200.270">
    <property type="entry name" value="Methyltransferase, alpha-helical capping domain"/>
    <property type="match status" value="1"/>
</dbReference>
<evidence type="ECO:0000256" key="4">
    <source>
        <dbReference type="ARBA" id="ARBA00022842"/>
    </source>
</evidence>
<dbReference type="GO" id="GO:0008168">
    <property type="term" value="F:methyltransferase activity"/>
    <property type="evidence" value="ECO:0007669"/>
    <property type="project" value="UniProtKB-KW"/>
</dbReference>
<dbReference type="STRING" id="3827.A0A1S2Y5N5"/>
<dbReference type="AlphaFoldDB" id="A0A1S2Y5N5"/>
<dbReference type="OrthoDB" id="1523883at2759"/>
<keyword evidence="1" id="KW-0489">Methyltransferase</keyword>
<dbReference type="GO" id="GO:0032259">
    <property type="term" value="P:methylation"/>
    <property type="evidence" value="ECO:0007669"/>
    <property type="project" value="UniProtKB-KW"/>
</dbReference>
<evidence type="ECO:0000313" key="6">
    <source>
        <dbReference type="RefSeq" id="XP_004499183.1"/>
    </source>
</evidence>
<dbReference type="RefSeq" id="XP_004499183.1">
    <property type="nucleotide sequence ID" value="XM_004499126.3"/>
</dbReference>
<sequence>MNSVNKGAGENSYATNSLVQRKIISLTNPAIEKAIMQILNSTSGPIKKIEIVDLGCSSGPNALEVIWEIVNAIHTSSCIINRPSPTELMLYINDLFTNDFNNIFASLPSFHQKLRQQKENNEFGSNYFVSAVPGTFYGRLFPIKTLHFVYSSSSLHWLSQVPRDLKDERGRWLNKGKLYISKSSPKCVLKAYSQQFQNDFSQFIEARSEEMVDGGRMVLSLMGRDSMDPTSAYCCYQWELLAQALMTMVSEGLVEEEKVDSFNAPYYAPCVEELKIVIEKEGSFMVDSHEAYEIDWDDGTELLSENVLETVSSGERVAKTVRAVVESMLKYHFGSHIIDELFQRYAKLVEDYLSKTRTKYINLVISLVKQQ</sequence>
<reference evidence="6" key="2">
    <citation type="submission" date="2025-08" db="UniProtKB">
        <authorList>
            <consortium name="RefSeq"/>
        </authorList>
    </citation>
    <scope>IDENTIFICATION</scope>
    <source>
        <tissue evidence="6">Etiolated seedlings</tissue>
    </source>
</reference>
<dbReference type="GO" id="GO:0046872">
    <property type="term" value="F:metal ion binding"/>
    <property type="evidence" value="ECO:0007669"/>
    <property type="project" value="UniProtKB-KW"/>
</dbReference>
<name>A0A1S2Y5N5_CICAR</name>
<proteinExistence type="predicted"/>
<evidence type="ECO:0000313" key="5">
    <source>
        <dbReference type="Proteomes" id="UP000087171"/>
    </source>
</evidence>
<dbReference type="PaxDb" id="3827-XP_004499183.1"/>
<reference evidence="5" key="1">
    <citation type="journal article" date="2013" name="Nat. Biotechnol.">
        <title>Draft genome sequence of chickpea (Cicer arietinum) provides a resource for trait improvement.</title>
        <authorList>
            <person name="Varshney R.K."/>
            <person name="Song C."/>
            <person name="Saxena R.K."/>
            <person name="Azam S."/>
            <person name="Yu S."/>
            <person name="Sharpe A.G."/>
            <person name="Cannon S."/>
            <person name="Baek J."/>
            <person name="Rosen B.D."/>
            <person name="Tar'an B."/>
            <person name="Millan T."/>
            <person name="Zhang X."/>
            <person name="Ramsay L.D."/>
            <person name="Iwata A."/>
            <person name="Wang Y."/>
            <person name="Nelson W."/>
            <person name="Farmer A.D."/>
            <person name="Gaur P.M."/>
            <person name="Soderlund C."/>
            <person name="Penmetsa R.V."/>
            <person name="Xu C."/>
            <person name="Bharti A.K."/>
            <person name="He W."/>
            <person name="Winter P."/>
            <person name="Zhao S."/>
            <person name="Hane J.K."/>
            <person name="Carrasquilla-Garcia N."/>
            <person name="Condie J.A."/>
            <person name="Upadhyaya H.D."/>
            <person name="Luo M.C."/>
            <person name="Thudi M."/>
            <person name="Gowda C.L."/>
            <person name="Singh N.P."/>
            <person name="Lichtenzveig J."/>
            <person name="Gali K.K."/>
            <person name="Rubio J."/>
            <person name="Nadarajan N."/>
            <person name="Dolezel J."/>
            <person name="Bansal K.C."/>
            <person name="Xu X."/>
            <person name="Edwards D."/>
            <person name="Zhang G."/>
            <person name="Kahl G."/>
            <person name="Gil J."/>
            <person name="Singh K.B."/>
            <person name="Datta S.K."/>
            <person name="Jackson S.A."/>
            <person name="Wang J."/>
            <person name="Cook D.R."/>
        </authorList>
    </citation>
    <scope>NUCLEOTIDE SEQUENCE [LARGE SCALE GENOMIC DNA]</scope>
    <source>
        <strain evidence="5">cv. CDC Frontier</strain>
    </source>
</reference>
<dbReference type="SUPFAM" id="SSF53335">
    <property type="entry name" value="S-adenosyl-L-methionine-dependent methyltransferases"/>
    <property type="match status" value="1"/>
</dbReference>
<dbReference type="GeneID" id="101493954"/>
<dbReference type="PANTHER" id="PTHR31009">
    <property type="entry name" value="S-ADENOSYL-L-METHIONINE:CARBOXYL METHYLTRANSFERASE FAMILY PROTEIN"/>
    <property type="match status" value="1"/>
</dbReference>
<protein>
    <submittedName>
        <fullName evidence="6">Jasmonate O-methyltransferase isoform X1</fullName>
    </submittedName>
</protein>
<dbReference type="InterPro" id="IPR005299">
    <property type="entry name" value="MeTrfase_7"/>
</dbReference>
<organism evidence="5 6">
    <name type="scientific">Cicer arietinum</name>
    <name type="common">Chickpea</name>
    <name type="synonym">Garbanzo</name>
    <dbReference type="NCBI Taxonomy" id="3827"/>
    <lineage>
        <taxon>Eukaryota</taxon>
        <taxon>Viridiplantae</taxon>
        <taxon>Streptophyta</taxon>
        <taxon>Embryophyta</taxon>
        <taxon>Tracheophyta</taxon>
        <taxon>Spermatophyta</taxon>
        <taxon>Magnoliopsida</taxon>
        <taxon>eudicotyledons</taxon>
        <taxon>Gunneridae</taxon>
        <taxon>Pentapetalae</taxon>
        <taxon>rosids</taxon>
        <taxon>fabids</taxon>
        <taxon>Fabales</taxon>
        <taxon>Fabaceae</taxon>
        <taxon>Papilionoideae</taxon>
        <taxon>50 kb inversion clade</taxon>
        <taxon>NPAAA clade</taxon>
        <taxon>Hologalegina</taxon>
        <taxon>IRL clade</taxon>
        <taxon>Cicereae</taxon>
        <taxon>Cicer</taxon>
    </lineage>
</organism>
<dbReference type="Gene3D" id="3.40.50.150">
    <property type="entry name" value="Vaccinia Virus protein VP39"/>
    <property type="match status" value="1"/>
</dbReference>
<accession>A0A1S2Y5N5</accession>
<dbReference type="eggNOG" id="ENOG502QQYU">
    <property type="taxonomic scope" value="Eukaryota"/>
</dbReference>
<dbReference type="InterPro" id="IPR029063">
    <property type="entry name" value="SAM-dependent_MTases_sf"/>
</dbReference>
<dbReference type="InterPro" id="IPR042086">
    <property type="entry name" value="MeTrfase_capping"/>
</dbReference>
<evidence type="ECO:0000256" key="2">
    <source>
        <dbReference type="ARBA" id="ARBA00022679"/>
    </source>
</evidence>
<dbReference type="Proteomes" id="UP000087171">
    <property type="component" value="Chromosome Ca4"/>
</dbReference>
<dbReference type="Pfam" id="PF03492">
    <property type="entry name" value="Methyltransf_7"/>
    <property type="match status" value="1"/>
</dbReference>
<evidence type="ECO:0000256" key="1">
    <source>
        <dbReference type="ARBA" id="ARBA00022603"/>
    </source>
</evidence>
<keyword evidence="4" id="KW-0460">Magnesium</keyword>
<gene>
    <name evidence="6" type="primary">LOC101493954</name>
</gene>
<keyword evidence="5" id="KW-1185">Reference proteome</keyword>
<keyword evidence="3" id="KW-0479">Metal-binding</keyword>
<dbReference type="KEGG" id="cam:101493954"/>